<dbReference type="SUPFAM" id="SSF53795">
    <property type="entry name" value="PEP carboxykinase-like"/>
    <property type="match status" value="1"/>
</dbReference>
<sequence length="298" mass="33372">MRIEHQFSIAGFEVSVSFPDGWDADTLLPSFRPFYGKKEGQEKALLKCTVCTSVENKAAMPSGELIENTLSDMGYVSLYKEAEGYCVTLSAEQGGTLHVMQTDRRFSTVRVYLHEEDKRAGHALSSLLRIAYSQAVLYWDAVSIHASAVYCENKAFLFMGKSGTGKSTHSSLWMKYIQGTELLNDDNPTLRIVDGKVYAYGTPWSGKTPCYKPLSYPVGGMVRLKQAPVNRFFRQKEVEAFITLFPGCCVIHQDAELRACLYDTLIRMVEQVPVGVLECRPDGEAALLCRNMLLRTDK</sequence>
<proteinExistence type="predicted"/>
<name>A0A3E4N699_9BACT</name>
<keyword evidence="1" id="KW-0808">Transferase</keyword>
<dbReference type="EMBL" id="QSQT01000003">
    <property type="protein sequence ID" value="RGK57756.1"/>
    <property type="molecule type" value="Genomic_DNA"/>
</dbReference>
<dbReference type="RefSeq" id="WP_117670632.1">
    <property type="nucleotide sequence ID" value="NZ_CABOGR010000003.1"/>
</dbReference>
<keyword evidence="1" id="KW-0418">Kinase</keyword>
<dbReference type="Gene3D" id="3.40.50.300">
    <property type="entry name" value="P-loop containing nucleotide triphosphate hydrolases"/>
    <property type="match status" value="1"/>
</dbReference>
<keyword evidence="2" id="KW-1185">Reference proteome</keyword>
<accession>A0A3E4N699</accession>
<dbReference type="AlphaFoldDB" id="A0A3E4N699"/>
<dbReference type="Proteomes" id="UP000260862">
    <property type="component" value="Unassembled WGS sequence"/>
</dbReference>
<organism evidence="1 2">
    <name type="scientific">Phocaeicola plebeius</name>
    <dbReference type="NCBI Taxonomy" id="310297"/>
    <lineage>
        <taxon>Bacteria</taxon>
        <taxon>Pseudomonadati</taxon>
        <taxon>Bacteroidota</taxon>
        <taxon>Bacteroidia</taxon>
        <taxon>Bacteroidales</taxon>
        <taxon>Bacteroidaceae</taxon>
        <taxon>Phocaeicola</taxon>
    </lineage>
</organism>
<gene>
    <name evidence="1" type="ORF">DXD04_02690</name>
</gene>
<keyword evidence="1" id="KW-0670">Pyruvate</keyword>
<evidence type="ECO:0000313" key="1">
    <source>
        <dbReference type="EMBL" id="RGK57756.1"/>
    </source>
</evidence>
<dbReference type="InterPro" id="IPR027417">
    <property type="entry name" value="P-loop_NTPase"/>
</dbReference>
<protein>
    <submittedName>
        <fullName evidence="1">Phosphoenolpyruvate carboxykinase</fullName>
    </submittedName>
</protein>
<evidence type="ECO:0000313" key="2">
    <source>
        <dbReference type="Proteomes" id="UP000260862"/>
    </source>
</evidence>
<comment type="caution">
    <text evidence="1">The sequence shown here is derived from an EMBL/GenBank/DDBJ whole genome shotgun (WGS) entry which is preliminary data.</text>
</comment>
<dbReference type="GO" id="GO:0016301">
    <property type="term" value="F:kinase activity"/>
    <property type="evidence" value="ECO:0007669"/>
    <property type="project" value="UniProtKB-KW"/>
</dbReference>
<reference evidence="1 2" key="1">
    <citation type="submission" date="2018-08" db="EMBL/GenBank/DDBJ databases">
        <title>A genome reference for cultivated species of the human gut microbiota.</title>
        <authorList>
            <person name="Zou Y."/>
            <person name="Xue W."/>
            <person name="Luo G."/>
        </authorList>
    </citation>
    <scope>NUCLEOTIDE SEQUENCE [LARGE SCALE GENOMIC DNA]</scope>
    <source>
        <strain evidence="1 2">TF10-3AC</strain>
    </source>
</reference>